<keyword evidence="5 8" id="KW-1133">Transmembrane helix</keyword>
<dbReference type="InterPro" id="IPR050360">
    <property type="entry name" value="MFS_Sugar_Transporters"/>
</dbReference>
<feature type="transmembrane region" description="Helical" evidence="8">
    <location>
        <begin position="69"/>
        <end position="91"/>
    </location>
</feature>
<keyword evidence="11" id="KW-1185">Reference proteome</keyword>
<dbReference type="PRINTS" id="PR00171">
    <property type="entry name" value="SUGRTRNSPORT"/>
</dbReference>
<dbReference type="EMBL" id="JASGXD010000026">
    <property type="protein sequence ID" value="KAK5999355.1"/>
    <property type="molecule type" value="Genomic_DNA"/>
</dbReference>
<proteinExistence type="inferred from homology"/>
<feature type="domain" description="Major facilitator superfamily (MFS) profile" evidence="9">
    <location>
        <begin position="21"/>
        <end position="465"/>
    </location>
</feature>
<dbReference type="InterPro" id="IPR003663">
    <property type="entry name" value="Sugar/inositol_transpt"/>
</dbReference>
<feature type="transmembrane region" description="Helical" evidence="8">
    <location>
        <begin position="406"/>
        <end position="423"/>
    </location>
</feature>
<feature type="transmembrane region" description="Helical" evidence="8">
    <location>
        <begin position="443"/>
        <end position="462"/>
    </location>
</feature>
<keyword evidence="6 8" id="KW-0472">Membrane</keyword>
<name>A0ABR0T4J2_AURPU</name>
<evidence type="ECO:0000313" key="11">
    <source>
        <dbReference type="Proteomes" id="UP001341245"/>
    </source>
</evidence>
<sequence length="522" mass="56975">MQQTRRYFFGLRGTALRAAQTWAVIMPAYILFGWNNAVAGPLLGLPAWVETFPAIDTLHTTGEVQQHNARVQGTVVALYTLGAFFGACSCIYTGDRLGRVRTIQLGAIVVVIGAILQASSFSLAQLIVGRFVTGLGFGILSATAPNWQSECSDSNYRGAVVVLESLFISAGLALSAWFDLGMSSAAGSVSWRLPLAMSAFWALIVFFSIRMFPESPRWLVLKGQVDEAREVLATLEGTDSDDALVQANIAQVAESIERAGEIPFFDIFENGNLRLFNRACLACAGQMFQQLSGINANAFYETTIFKQYLGLPGTTALILTGALFSFQTLCSPIGVLTVDKLGRRKLMIISAIGMGTCMAMVAGTASQAPAVGFVSVASTFLFLFSLFFPVGFLGMTFLYASEISPLMVRVPITAMSTGTAWIFNFMVAEVTPIAFSTIDYKYFIVYACTNFFLILPSVYLFFPETSGLQLEEVDQIFRESTNIFQPVEVANSIPRNALLVNDLEKTKEMDTYAEHQEVADRM</sequence>
<dbReference type="Gene3D" id="1.20.1250.20">
    <property type="entry name" value="MFS general substrate transporter like domains"/>
    <property type="match status" value="1"/>
</dbReference>
<feature type="transmembrane region" description="Helical" evidence="8">
    <location>
        <begin position="103"/>
        <end position="121"/>
    </location>
</feature>
<comment type="caution">
    <text evidence="10">The sequence shown here is derived from an EMBL/GenBank/DDBJ whole genome shotgun (WGS) entry which is preliminary data.</text>
</comment>
<protein>
    <recommendedName>
        <fullName evidence="9">Major facilitator superfamily (MFS) profile domain-containing protein</fullName>
    </recommendedName>
</protein>
<dbReference type="InterPro" id="IPR036259">
    <property type="entry name" value="MFS_trans_sf"/>
</dbReference>
<dbReference type="Pfam" id="PF00083">
    <property type="entry name" value="Sugar_tr"/>
    <property type="match status" value="1"/>
</dbReference>
<dbReference type="Proteomes" id="UP001341245">
    <property type="component" value="Unassembled WGS sequence"/>
</dbReference>
<feature type="transmembrane region" description="Helical" evidence="8">
    <location>
        <begin position="21"/>
        <end position="49"/>
    </location>
</feature>
<evidence type="ECO:0000256" key="6">
    <source>
        <dbReference type="ARBA" id="ARBA00023136"/>
    </source>
</evidence>
<feature type="transmembrane region" description="Helical" evidence="8">
    <location>
        <begin position="159"/>
        <end position="178"/>
    </location>
</feature>
<comment type="subcellular location">
    <subcellularLocation>
        <location evidence="1">Membrane</location>
        <topology evidence="1">Multi-pass membrane protein</topology>
    </subcellularLocation>
</comment>
<comment type="similarity">
    <text evidence="2 7">Belongs to the major facilitator superfamily. Sugar transporter (TC 2.A.1.1) family.</text>
</comment>
<dbReference type="InterPro" id="IPR005828">
    <property type="entry name" value="MFS_sugar_transport-like"/>
</dbReference>
<organism evidence="10 11">
    <name type="scientific">Aureobasidium pullulans</name>
    <name type="common">Black yeast</name>
    <name type="synonym">Pullularia pullulans</name>
    <dbReference type="NCBI Taxonomy" id="5580"/>
    <lineage>
        <taxon>Eukaryota</taxon>
        <taxon>Fungi</taxon>
        <taxon>Dikarya</taxon>
        <taxon>Ascomycota</taxon>
        <taxon>Pezizomycotina</taxon>
        <taxon>Dothideomycetes</taxon>
        <taxon>Dothideomycetidae</taxon>
        <taxon>Dothideales</taxon>
        <taxon>Saccotheciaceae</taxon>
        <taxon>Aureobasidium</taxon>
    </lineage>
</organism>
<feature type="transmembrane region" description="Helical" evidence="8">
    <location>
        <begin position="346"/>
        <end position="365"/>
    </location>
</feature>
<reference evidence="10 11" key="1">
    <citation type="submission" date="2023-11" db="EMBL/GenBank/DDBJ databases">
        <title>Draft genome sequence and annotation of the polyextremotolerant black yeast-like fungus Aureobasidium pullulans NRRL 62042.</title>
        <authorList>
            <person name="Dielentheis-Frenken M.R.E."/>
            <person name="Wibberg D."/>
            <person name="Blank L.M."/>
            <person name="Tiso T."/>
        </authorList>
    </citation>
    <scope>NUCLEOTIDE SEQUENCE [LARGE SCALE GENOMIC DNA]</scope>
    <source>
        <strain evidence="10 11">NRRL 62042</strain>
    </source>
</reference>
<evidence type="ECO:0000256" key="2">
    <source>
        <dbReference type="ARBA" id="ARBA00010992"/>
    </source>
</evidence>
<evidence type="ECO:0000256" key="7">
    <source>
        <dbReference type="RuleBase" id="RU003346"/>
    </source>
</evidence>
<dbReference type="PANTHER" id="PTHR48022:SF45">
    <property type="entry name" value="MAJOR FACILITATOR SUPERFAMILY (MFS) PROFILE DOMAIN-CONTAINING PROTEIN-RELATED"/>
    <property type="match status" value="1"/>
</dbReference>
<accession>A0ABR0T4J2</accession>
<feature type="transmembrane region" description="Helical" evidence="8">
    <location>
        <begin position="371"/>
        <end position="399"/>
    </location>
</feature>
<gene>
    <name evidence="10" type="ORF">QM012_005573</name>
</gene>
<keyword evidence="4 8" id="KW-0812">Transmembrane</keyword>
<evidence type="ECO:0000256" key="4">
    <source>
        <dbReference type="ARBA" id="ARBA00022692"/>
    </source>
</evidence>
<keyword evidence="3 7" id="KW-0813">Transport</keyword>
<evidence type="ECO:0000313" key="10">
    <source>
        <dbReference type="EMBL" id="KAK5999355.1"/>
    </source>
</evidence>
<dbReference type="PROSITE" id="PS50850">
    <property type="entry name" value="MFS"/>
    <property type="match status" value="1"/>
</dbReference>
<dbReference type="PROSITE" id="PS00216">
    <property type="entry name" value="SUGAR_TRANSPORT_1"/>
    <property type="match status" value="1"/>
</dbReference>
<dbReference type="InterPro" id="IPR005829">
    <property type="entry name" value="Sugar_transporter_CS"/>
</dbReference>
<evidence type="ECO:0000256" key="1">
    <source>
        <dbReference type="ARBA" id="ARBA00004141"/>
    </source>
</evidence>
<dbReference type="NCBIfam" id="TIGR00879">
    <property type="entry name" value="SP"/>
    <property type="match status" value="1"/>
</dbReference>
<dbReference type="SUPFAM" id="SSF103473">
    <property type="entry name" value="MFS general substrate transporter"/>
    <property type="match status" value="1"/>
</dbReference>
<dbReference type="InterPro" id="IPR020846">
    <property type="entry name" value="MFS_dom"/>
</dbReference>
<evidence type="ECO:0000256" key="8">
    <source>
        <dbReference type="SAM" id="Phobius"/>
    </source>
</evidence>
<feature type="transmembrane region" description="Helical" evidence="8">
    <location>
        <begin position="190"/>
        <end position="209"/>
    </location>
</feature>
<evidence type="ECO:0000256" key="5">
    <source>
        <dbReference type="ARBA" id="ARBA00022989"/>
    </source>
</evidence>
<evidence type="ECO:0000256" key="3">
    <source>
        <dbReference type="ARBA" id="ARBA00022448"/>
    </source>
</evidence>
<evidence type="ECO:0000259" key="9">
    <source>
        <dbReference type="PROSITE" id="PS50850"/>
    </source>
</evidence>
<dbReference type="PANTHER" id="PTHR48022">
    <property type="entry name" value="PLASTIDIC GLUCOSE TRANSPORTER 4"/>
    <property type="match status" value="1"/>
</dbReference>